<evidence type="ECO:0000313" key="1">
    <source>
        <dbReference type="Proteomes" id="UP000887565"/>
    </source>
</evidence>
<organism evidence="1 2">
    <name type="scientific">Romanomermis culicivorax</name>
    <name type="common">Nematode worm</name>
    <dbReference type="NCBI Taxonomy" id="13658"/>
    <lineage>
        <taxon>Eukaryota</taxon>
        <taxon>Metazoa</taxon>
        <taxon>Ecdysozoa</taxon>
        <taxon>Nematoda</taxon>
        <taxon>Enoplea</taxon>
        <taxon>Dorylaimia</taxon>
        <taxon>Mermithida</taxon>
        <taxon>Mermithoidea</taxon>
        <taxon>Mermithidae</taxon>
        <taxon>Romanomermis</taxon>
    </lineage>
</organism>
<evidence type="ECO:0000313" key="2">
    <source>
        <dbReference type="WBParaSite" id="nRc.2.0.1.t23284-RA"/>
    </source>
</evidence>
<name>A0A915J9X8_ROMCU</name>
<sequence>MADLFWTCFSPEAKTFYKDIAKACNHAHLEVGLPMGHNNINLAIESMLQNTAAKYPIRRSHVIMLYITASPRSAPLNSLFTRPLPHRLVVALVDGAAARRDYYQSPFNLKHFGLNEIKITSNTTTLPTTPYMLDFKEKKYLHTFIQLFEGIGIGTDNKSNTKAIVLTCDPNKALKYNKFARNNELKQFDSR</sequence>
<dbReference type="Proteomes" id="UP000887565">
    <property type="component" value="Unplaced"/>
</dbReference>
<keyword evidence="1" id="KW-1185">Reference proteome</keyword>
<dbReference type="AlphaFoldDB" id="A0A915J9X8"/>
<proteinExistence type="predicted"/>
<reference evidence="2" key="1">
    <citation type="submission" date="2022-11" db="UniProtKB">
        <authorList>
            <consortium name="WormBaseParasite"/>
        </authorList>
    </citation>
    <scope>IDENTIFICATION</scope>
</reference>
<dbReference type="WBParaSite" id="nRc.2.0.1.t23284-RA">
    <property type="protein sequence ID" value="nRc.2.0.1.t23284-RA"/>
    <property type="gene ID" value="nRc.2.0.1.g23284"/>
</dbReference>
<accession>A0A915J9X8</accession>
<protein>
    <submittedName>
        <fullName evidence="2">Uncharacterized protein</fullName>
    </submittedName>
</protein>